<evidence type="ECO:0000313" key="2">
    <source>
        <dbReference type="EnsemblPlants" id="QL04p088613:mrna"/>
    </source>
</evidence>
<dbReference type="Proteomes" id="UP000594261">
    <property type="component" value="Chromosome 4"/>
</dbReference>
<reference evidence="2 3" key="1">
    <citation type="journal article" date="2016" name="G3 (Bethesda)">
        <title>First Draft Assembly and Annotation of the Genome of a California Endemic Oak Quercus lobata Nee (Fagaceae).</title>
        <authorList>
            <person name="Sork V.L."/>
            <person name="Fitz-Gibbon S.T."/>
            <person name="Puiu D."/>
            <person name="Crepeau M."/>
            <person name="Gugger P.F."/>
            <person name="Sherman R."/>
            <person name="Stevens K."/>
            <person name="Langley C.H."/>
            <person name="Pellegrini M."/>
            <person name="Salzberg S.L."/>
        </authorList>
    </citation>
    <scope>NUCLEOTIDE SEQUENCE [LARGE SCALE GENOMIC DNA]</scope>
    <source>
        <strain evidence="2 3">cv. SW786</strain>
    </source>
</reference>
<sequence length="99" mass="10960">MGQRSAKVTPTGPDRWVPLPSPKTGLQVTDNLRKRTFIMANWCCLCKSDGRLASHLLLHCPIACDLWAFLSILPSLDHLGHAKLYYGYVGALERSLGIP</sequence>
<organism evidence="2 3">
    <name type="scientific">Quercus lobata</name>
    <name type="common">Valley oak</name>
    <dbReference type="NCBI Taxonomy" id="97700"/>
    <lineage>
        <taxon>Eukaryota</taxon>
        <taxon>Viridiplantae</taxon>
        <taxon>Streptophyta</taxon>
        <taxon>Embryophyta</taxon>
        <taxon>Tracheophyta</taxon>
        <taxon>Spermatophyta</taxon>
        <taxon>Magnoliopsida</taxon>
        <taxon>eudicotyledons</taxon>
        <taxon>Gunneridae</taxon>
        <taxon>Pentapetalae</taxon>
        <taxon>rosids</taxon>
        <taxon>fabids</taxon>
        <taxon>Fagales</taxon>
        <taxon>Fagaceae</taxon>
        <taxon>Quercus</taxon>
    </lineage>
</organism>
<dbReference type="InterPro" id="IPR026960">
    <property type="entry name" value="RVT-Znf"/>
</dbReference>
<dbReference type="AlphaFoldDB" id="A0A7N2LIU1"/>
<name>A0A7N2LIU1_QUELO</name>
<keyword evidence="3" id="KW-1185">Reference proteome</keyword>
<accession>A0A7N2LIU1</accession>
<evidence type="ECO:0000259" key="1">
    <source>
        <dbReference type="Pfam" id="PF13966"/>
    </source>
</evidence>
<dbReference type="Pfam" id="PF13966">
    <property type="entry name" value="zf-RVT"/>
    <property type="match status" value="1"/>
</dbReference>
<evidence type="ECO:0000313" key="3">
    <source>
        <dbReference type="Proteomes" id="UP000594261"/>
    </source>
</evidence>
<feature type="domain" description="Reverse transcriptase zinc-binding" evidence="1">
    <location>
        <begin position="25"/>
        <end position="67"/>
    </location>
</feature>
<reference evidence="2" key="2">
    <citation type="submission" date="2021-01" db="UniProtKB">
        <authorList>
            <consortium name="EnsemblPlants"/>
        </authorList>
    </citation>
    <scope>IDENTIFICATION</scope>
</reference>
<proteinExistence type="predicted"/>
<protein>
    <recommendedName>
        <fullName evidence="1">Reverse transcriptase zinc-binding domain-containing protein</fullName>
    </recommendedName>
</protein>
<dbReference type="EMBL" id="LRBV02000004">
    <property type="status" value="NOT_ANNOTATED_CDS"/>
    <property type="molecule type" value="Genomic_DNA"/>
</dbReference>
<dbReference type="InParanoid" id="A0A7N2LIU1"/>
<dbReference type="Gramene" id="QL04p088613:mrna">
    <property type="protein sequence ID" value="QL04p088613:mrna"/>
    <property type="gene ID" value="QL04p088613"/>
</dbReference>
<dbReference type="EnsemblPlants" id="QL04p088613:mrna">
    <property type="protein sequence ID" value="QL04p088613:mrna"/>
    <property type="gene ID" value="QL04p088613"/>
</dbReference>